<accession>A0A6A0A809</accession>
<protein>
    <submittedName>
        <fullName evidence="1">Uncharacterized protein</fullName>
    </submittedName>
</protein>
<organism evidence="1 2">
    <name type="scientific">Haematococcus lacustris</name>
    <name type="common">Green alga</name>
    <name type="synonym">Haematococcus pluvialis</name>
    <dbReference type="NCBI Taxonomy" id="44745"/>
    <lineage>
        <taxon>Eukaryota</taxon>
        <taxon>Viridiplantae</taxon>
        <taxon>Chlorophyta</taxon>
        <taxon>core chlorophytes</taxon>
        <taxon>Chlorophyceae</taxon>
        <taxon>CS clade</taxon>
        <taxon>Chlamydomonadales</taxon>
        <taxon>Haematococcaceae</taxon>
        <taxon>Haematococcus</taxon>
    </lineage>
</organism>
<name>A0A6A0A809_HAELA</name>
<feature type="non-terminal residue" evidence="1">
    <location>
        <position position="53"/>
    </location>
</feature>
<comment type="caution">
    <text evidence="1">The sequence shown here is derived from an EMBL/GenBank/DDBJ whole genome shotgun (WGS) entry which is preliminary data.</text>
</comment>
<evidence type="ECO:0000313" key="2">
    <source>
        <dbReference type="Proteomes" id="UP000485058"/>
    </source>
</evidence>
<evidence type="ECO:0000313" key="1">
    <source>
        <dbReference type="EMBL" id="GFH28819.1"/>
    </source>
</evidence>
<proteinExistence type="predicted"/>
<reference evidence="1 2" key="1">
    <citation type="submission" date="2020-02" db="EMBL/GenBank/DDBJ databases">
        <title>Draft genome sequence of Haematococcus lacustris strain NIES-144.</title>
        <authorList>
            <person name="Morimoto D."/>
            <person name="Nakagawa S."/>
            <person name="Yoshida T."/>
            <person name="Sawayama S."/>
        </authorList>
    </citation>
    <scope>NUCLEOTIDE SEQUENCE [LARGE SCALE GENOMIC DNA]</scope>
    <source>
        <strain evidence="1 2">NIES-144</strain>
    </source>
</reference>
<dbReference type="EMBL" id="BLLF01004051">
    <property type="protein sequence ID" value="GFH28819.1"/>
    <property type="molecule type" value="Genomic_DNA"/>
</dbReference>
<sequence length="53" mass="5914">MLRPTCLSYWGCTSLRWATLRYLQWLLAAQEGVEGAVEAVGRALQPYAEELAA</sequence>
<keyword evidence="2" id="KW-1185">Reference proteome</keyword>
<gene>
    <name evidence="1" type="ORF">HaLaN_27372</name>
</gene>
<dbReference type="Proteomes" id="UP000485058">
    <property type="component" value="Unassembled WGS sequence"/>
</dbReference>
<dbReference type="AlphaFoldDB" id="A0A6A0A809"/>